<name>A0ABQ9G099_9NEOP</name>
<dbReference type="InterPro" id="IPR006572">
    <property type="entry name" value="Znf_DBF"/>
</dbReference>
<dbReference type="PROSITE" id="PS51265">
    <property type="entry name" value="ZF_DBF4"/>
    <property type="match status" value="1"/>
</dbReference>
<keyword evidence="3" id="KW-0862">Zinc</keyword>
<evidence type="ECO:0000313" key="6">
    <source>
        <dbReference type="EMBL" id="KAJ8865905.1"/>
    </source>
</evidence>
<sequence>MTRKARSKLHQDVCSVRLPGYCEICQVKYSDQKTHVQSESHLQFVSNDRNFVSLDLLIQRRSSMDAFLQLNGASELT</sequence>
<accession>A0ABQ9G099</accession>
<keyword evidence="2 4" id="KW-0863">Zinc-finger</keyword>
<dbReference type="InterPro" id="IPR038545">
    <property type="entry name" value="Znf_DBF_sf"/>
</dbReference>
<dbReference type="SMART" id="SM00586">
    <property type="entry name" value="ZnF_DBF"/>
    <property type="match status" value="1"/>
</dbReference>
<evidence type="ECO:0000256" key="4">
    <source>
        <dbReference type="PROSITE-ProRule" id="PRU00600"/>
    </source>
</evidence>
<evidence type="ECO:0000313" key="7">
    <source>
        <dbReference type="Proteomes" id="UP001159363"/>
    </source>
</evidence>
<dbReference type="EMBL" id="JARBHB010000017">
    <property type="protein sequence ID" value="KAJ8865905.1"/>
    <property type="molecule type" value="Genomic_DNA"/>
</dbReference>
<protein>
    <recommendedName>
        <fullName evidence="5">DBF4-type domain-containing protein</fullName>
    </recommendedName>
</protein>
<evidence type="ECO:0000256" key="1">
    <source>
        <dbReference type="ARBA" id="ARBA00022723"/>
    </source>
</evidence>
<comment type="caution">
    <text evidence="6">The sequence shown here is derived from an EMBL/GenBank/DDBJ whole genome shotgun (WGS) entry which is preliminary data.</text>
</comment>
<keyword evidence="7" id="KW-1185">Reference proteome</keyword>
<keyword evidence="1" id="KW-0479">Metal-binding</keyword>
<organism evidence="6 7">
    <name type="scientific">Dryococelus australis</name>
    <dbReference type="NCBI Taxonomy" id="614101"/>
    <lineage>
        <taxon>Eukaryota</taxon>
        <taxon>Metazoa</taxon>
        <taxon>Ecdysozoa</taxon>
        <taxon>Arthropoda</taxon>
        <taxon>Hexapoda</taxon>
        <taxon>Insecta</taxon>
        <taxon>Pterygota</taxon>
        <taxon>Neoptera</taxon>
        <taxon>Polyneoptera</taxon>
        <taxon>Phasmatodea</taxon>
        <taxon>Verophasmatodea</taxon>
        <taxon>Anareolatae</taxon>
        <taxon>Phasmatidae</taxon>
        <taxon>Eurycanthinae</taxon>
        <taxon>Dryococelus</taxon>
    </lineage>
</organism>
<evidence type="ECO:0000256" key="3">
    <source>
        <dbReference type="ARBA" id="ARBA00022833"/>
    </source>
</evidence>
<dbReference type="Gene3D" id="6.10.250.3410">
    <property type="entry name" value="DBF zinc finger"/>
    <property type="match status" value="1"/>
</dbReference>
<feature type="domain" description="DBF4-type" evidence="5">
    <location>
        <begin position="15"/>
        <end position="64"/>
    </location>
</feature>
<dbReference type="Proteomes" id="UP001159363">
    <property type="component" value="Chromosome 16"/>
</dbReference>
<proteinExistence type="predicted"/>
<reference evidence="6 7" key="1">
    <citation type="submission" date="2023-02" db="EMBL/GenBank/DDBJ databases">
        <title>LHISI_Scaffold_Assembly.</title>
        <authorList>
            <person name="Stuart O.P."/>
            <person name="Cleave R."/>
            <person name="Magrath M.J.L."/>
            <person name="Mikheyev A.S."/>
        </authorList>
    </citation>
    <scope>NUCLEOTIDE SEQUENCE [LARGE SCALE GENOMIC DNA]</scope>
    <source>
        <strain evidence="6">Daus_M_001</strain>
        <tissue evidence="6">Leg muscle</tissue>
    </source>
</reference>
<dbReference type="Pfam" id="PF07535">
    <property type="entry name" value="zf-DBF"/>
    <property type="match status" value="1"/>
</dbReference>
<gene>
    <name evidence="6" type="ORF">PR048_033428</name>
</gene>
<evidence type="ECO:0000259" key="5">
    <source>
        <dbReference type="PROSITE" id="PS51265"/>
    </source>
</evidence>
<evidence type="ECO:0000256" key="2">
    <source>
        <dbReference type="ARBA" id="ARBA00022771"/>
    </source>
</evidence>